<feature type="active site" description="Nucleophile" evidence="7">
    <location>
        <position position="422"/>
    </location>
</feature>
<dbReference type="InterPro" id="IPR047217">
    <property type="entry name" value="S49_SppA_67K_type_N"/>
</dbReference>
<proteinExistence type="inferred from homology"/>
<dbReference type="InterPro" id="IPR047272">
    <property type="entry name" value="S49_SppA_C"/>
</dbReference>
<dbReference type="Gene3D" id="3.90.226.10">
    <property type="entry name" value="2-enoyl-CoA Hydratase, Chain A, domain 1"/>
    <property type="match status" value="2"/>
</dbReference>
<dbReference type="InterPro" id="IPR004634">
    <property type="entry name" value="Pept_S49_pIV"/>
</dbReference>
<name>A0A3T0EB44_9PROT</name>
<dbReference type="Proteomes" id="UP000286954">
    <property type="component" value="Chromosome"/>
</dbReference>
<evidence type="ECO:0000313" key="11">
    <source>
        <dbReference type="Proteomes" id="UP000286954"/>
    </source>
</evidence>
<keyword evidence="6 8" id="KW-0472">Membrane</keyword>
<dbReference type="CDD" id="cd07018">
    <property type="entry name" value="S49_SppA_67K_type"/>
    <property type="match status" value="1"/>
</dbReference>
<keyword evidence="5" id="KW-0720">Serine protease</keyword>
<dbReference type="NCBIfam" id="TIGR00706">
    <property type="entry name" value="SppA_dom"/>
    <property type="match status" value="1"/>
</dbReference>
<evidence type="ECO:0000256" key="6">
    <source>
        <dbReference type="ARBA" id="ARBA00023136"/>
    </source>
</evidence>
<dbReference type="GO" id="GO:0006465">
    <property type="term" value="P:signal peptide processing"/>
    <property type="evidence" value="ECO:0007669"/>
    <property type="project" value="InterPro"/>
</dbReference>
<sequence>MAASTRPAALYIFAREGPVLRPRLRMIGSAAMRQFWITFFGSIAGVIAGAILTMLLLGFMLAALIASVAQQASEGRSARASGGDLVLQLDLRRDRLDQPSRSPFAFSEPLSVVDIVTTLQRAQGDSRVRGVLVRANEFGMSPAQAEEIRSALARFSASGRFVIAHAQGFEGTGITNYFAVSGADEIWMQDTSSFSAVGLASESLFLGGLFEQFGAQAEFLQFHEYKNAANTFTEDGFTEAHLEATSSFLNAILESALTASAGDRGMELATFRQRIVSGPHSAEAALQAGLVDQLGHPAAARAAALERAGTNAAVQDIETYARNLAATPAATRGPVIAMISGQGSIITGSGQTGFGGGNAIGGDAMADAIDAAAAADDVRAIIVRVDSGGGSAIASDQIWDAVVRAREAGKPVIVSMASLAASGGYYLAAPADLIIANATTLTGSIGVVFGKIVIDGALDRIGVNIEPVSVGGEFATAYSSQTPFSETQRAAIEAMASEIYDDFTGRVAEGRDLPITRVREIARGRVWTGAQALELGLVDRIGGLHEALEAARELAGIDADETVRVRSYPRQPTPMEALQQIFGLSAEGAQSASRLQALLELPEVRAALEARERAGVRGVQMRTDETVPR</sequence>
<comment type="subcellular location">
    <subcellularLocation>
        <location evidence="1">Membrane</location>
    </subcellularLocation>
</comment>
<evidence type="ECO:0000256" key="1">
    <source>
        <dbReference type="ARBA" id="ARBA00004370"/>
    </source>
</evidence>
<evidence type="ECO:0000313" key="10">
    <source>
        <dbReference type="EMBL" id="AZU04641.1"/>
    </source>
</evidence>
<accession>A0A3T0EB44</accession>
<dbReference type="InterPro" id="IPR004635">
    <property type="entry name" value="Pept_S49_SppA"/>
</dbReference>
<dbReference type="SUPFAM" id="SSF52096">
    <property type="entry name" value="ClpP/crotonase"/>
    <property type="match status" value="2"/>
</dbReference>
<organism evidence="10 11">
    <name type="scientific">Glycocaulis alkaliphilus</name>
    <dbReference type="NCBI Taxonomy" id="1434191"/>
    <lineage>
        <taxon>Bacteria</taxon>
        <taxon>Pseudomonadati</taxon>
        <taxon>Pseudomonadota</taxon>
        <taxon>Alphaproteobacteria</taxon>
        <taxon>Maricaulales</taxon>
        <taxon>Maricaulaceae</taxon>
        <taxon>Glycocaulis</taxon>
    </lineage>
</organism>
<keyword evidence="4" id="KW-0378">Hydrolase</keyword>
<evidence type="ECO:0000256" key="8">
    <source>
        <dbReference type="SAM" id="Phobius"/>
    </source>
</evidence>
<feature type="domain" description="Peptidase S49" evidence="9">
    <location>
        <begin position="159"/>
        <end position="306"/>
    </location>
</feature>
<comment type="similarity">
    <text evidence="2">Belongs to the peptidase S49 family.</text>
</comment>
<dbReference type="Pfam" id="PF01343">
    <property type="entry name" value="Peptidase_S49"/>
    <property type="match status" value="2"/>
</dbReference>
<keyword evidence="8" id="KW-1133">Transmembrane helix</keyword>
<keyword evidence="8" id="KW-0812">Transmembrane</keyword>
<keyword evidence="3" id="KW-0645">Protease</keyword>
<dbReference type="EMBL" id="CP018911">
    <property type="protein sequence ID" value="AZU04641.1"/>
    <property type="molecule type" value="Genomic_DNA"/>
</dbReference>
<dbReference type="PANTHER" id="PTHR33209">
    <property type="entry name" value="PROTEASE 4"/>
    <property type="match status" value="1"/>
</dbReference>
<dbReference type="AlphaFoldDB" id="A0A3T0EB44"/>
<evidence type="ECO:0000259" key="9">
    <source>
        <dbReference type="Pfam" id="PF01343"/>
    </source>
</evidence>
<dbReference type="InterPro" id="IPR002142">
    <property type="entry name" value="Peptidase_S49"/>
</dbReference>
<reference evidence="10 11" key="1">
    <citation type="submission" date="2016-12" db="EMBL/GenBank/DDBJ databases">
        <title>The genome of dimorphic prosthecate Glycocaulis alkaliphilus 6b-8t, isolated from crude oil dictates its adaptability in petroleum environments.</title>
        <authorList>
            <person name="Wu X.-L."/>
            <person name="Geng S."/>
        </authorList>
    </citation>
    <scope>NUCLEOTIDE SEQUENCE [LARGE SCALE GENOMIC DNA]</scope>
    <source>
        <strain evidence="10 11">6B-8</strain>
    </source>
</reference>
<dbReference type="GO" id="GO:0016020">
    <property type="term" value="C:membrane"/>
    <property type="evidence" value="ECO:0007669"/>
    <property type="project" value="UniProtKB-SubCell"/>
</dbReference>
<evidence type="ECO:0000256" key="2">
    <source>
        <dbReference type="ARBA" id="ARBA00008683"/>
    </source>
</evidence>
<dbReference type="KEGG" id="gak:X907_2120"/>
<dbReference type="PANTHER" id="PTHR33209:SF1">
    <property type="entry name" value="PEPTIDASE S49 DOMAIN-CONTAINING PROTEIN"/>
    <property type="match status" value="1"/>
</dbReference>
<evidence type="ECO:0000256" key="7">
    <source>
        <dbReference type="PIRSR" id="PIRSR001217-1"/>
    </source>
</evidence>
<dbReference type="GO" id="GO:0008236">
    <property type="term" value="F:serine-type peptidase activity"/>
    <property type="evidence" value="ECO:0007669"/>
    <property type="project" value="UniProtKB-KW"/>
</dbReference>
<gene>
    <name evidence="10" type="ORF">X907_2120</name>
</gene>
<protein>
    <submittedName>
        <fullName evidence="10">Signal peptide peptidase SppA, 67K type</fullName>
    </submittedName>
</protein>
<feature type="active site" description="Proton donor/acceptor" evidence="7">
    <location>
        <position position="226"/>
    </location>
</feature>
<evidence type="ECO:0000256" key="4">
    <source>
        <dbReference type="ARBA" id="ARBA00022801"/>
    </source>
</evidence>
<feature type="transmembrane region" description="Helical" evidence="8">
    <location>
        <begin position="35"/>
        <end position="66"/>
    </location>
</feature>
<dbReference type="Gene3D" id="6.20.330.10">
    <property type="match status" value="1"/>
</dbReference>
<dbReference type="CDD" id="cd07023">
    <property type="entry name" value="S49_Sppa_N_C"/>
    <property type="match status" value="1"/>
</dbReference>
<keyword evidence="11" id="KW-1185">Reference proteome</keyword>
<dbReference type="PIRSF" id="PIRSF001217">
    <property type="entry name" value="Protease_4_SppA"/>
    <property type="match status" value="1"/>
</dbReference>
<evidence type="ECO:0000256" key="5">
    <source>
        <dbReference type="ARBA" id="ARBA00022825"/>
    </source>
</evidence>
<evidence type="ECO:0000256" key="3">
    <source>
        <dbReference type="ARBA" id="ARBA00022670"/>
    </source>
</evidence>
<feature type="domain" description="Peptidase S49" evidence="9">
    <location>
        <begin position="405"/>
        <end position="557"/>
    </location>
</feature>
<dbReference type="InterPro" id="IPR029045">
    <property type="entry name" value="ClpP/crotonase-like_dom_sf"/>
</dbReference>